<accession>A0A1I1E6K3</accession>
<dbReference type="STRING" id="34097.SAMN02745150_00967"/>
<sequence length="267" mass="30844">MPANSKKIGRIALLTMATIVFLGSLYINYANVHANNHLKYGISNISDKYINLLTPAGFTFGIWGIIYVFGMFSLGLWWTMMFQAPGAAFPGQKKSIIIFTFAAIFNSLWVIVWIQDKILLSWVMMFILLILLAVEFFLTHKTQSKYKMTSYLFFNTYFGWITVAFAVNTVVALVALGWQPMDIEGQYITVLILLMVFGLAFYMLWFEKNYPFALAVIWAFFGVYMKHRKIPGSYPIVTNSLLILWLVLMGITIYRVTDKYRNYQDNF</sequence>
<feature type="transmembrane region" description="Helical" evidence="1">
    <location>
        <begin position="12"/>
        <end position="29"/>
    </location>
</feature>
<feature type="transmembrane region" description="Helical" evidence="1">
    <location>
        <begin position="151"/>
        <end position="175"/>
    </location>
</feature>
<dbReference type="PANTHER" id="PTHR33802">
    <property type="entry name" value="SI:CH211-161H7.5-RELATED"/>
    <property type="match status" value="1"/>
</dbReference>
<dbReference type="RefSeq" id="WP_092319187.1">
    <property type="nucleotide sequence ID" value="NZ_FOKY01000008.1"/>
</dbReference>
<evidence type="ECO:0000313" key="3">
    <source>
        <dbReference type="Proteomes" id="UP000240042"/>
    </source>
</evidence>
<keyword evidence="1" id="KW-1133">Transmembrane helix</keyword>
<feature type="transmembrane region" description="Helical" evidence="1">
    <location>
        <begin position="210"/>
        <end position="227"/>
    </location>
</feature>
<feature type="transmembrane region" description="Helical" evidence="1">
    <location>
        <begin position="49"/>
        <end position="76"/>
    </location>
</feature>
<evidence type="ECO:0008006" key="4">
    <source>
        <dbReference type="Google" id="ProtNLM"/>
    </source>
</evidence>
<feature type="transmembrane region" description="Helical" evidence="1">
    <location>
        <begin position="120"/>
        <end position="139"/>
    </location>
</feature>
<evidence type="ECO:0000256" key="1">
    <source>
        <dbReference type="SAM" id="Phobius"/>
    </source>
</evidence>
<keyword evidence="1" id="KW-0472">Membrane</keyword>
<feature type="transmembrane region" description="Helical" evidence="1">
    <location>
        <begin position="96"/>
        <end position="114"/>
    </location>
</feature>
<evidence type="ECO:0000313" key="2">
    <source>
        <dbReference type="EMBL" id="SFB82694.1"/>
    </source>
</evidence>
<reference evidence="3" key="1">
    <citation type="submission" date="2016-10" db="EMBL/GenBank/DDBJ databases">
        <authorList>
            <person name="Varghese N."/>
            <person name="Submissions S."/>
        </authorList>
    </citation>
    <scope>NUCLEOTIDE SEQUENCE [LARGE SCALE GENOMIC DNA]</scope>
    <source>
        <strain evidence="3">ATCC 43811</strain>
    </source>
</reference>
<feature type="transmembrane region" description="Helical" evidence="1">
    <location>
        <begin position="233"/>
        <end position="254"/>
    </location>
</feature>
<dbReference type="OrthoDB" id="5189031at2"/>
<proteinExistence type="predicted"/>
<dbReference type="AlphaFoldDB" id="A0A1I1E6K3"/>
<keyword evidence="1" id="KW-0812">Transmembrane</keyword>
<feature type="transmembrane region" description="Helical" evidence="1">
    <location>
        <begin position="187"/>
        <end position="205"/>
    </location>
</feature>
<dbReference type="EMBL" id="FOKY01000008">
    <property type="protein sequence ID" value="SFB82694.1"/>
    <property type="molecule type" value="Genomic_DNA"/>
</dbReference>
<dbReference type="Proteomes" id="UP000240042">
    <property type="component" value="Unassembled WGS sequence"/>
</dbReference>
<gene>
    <name evidence="2" type="ORF">SAMN02745150_00967</name>
</gene>
<organism evidence="2 3">
    <name type="scientific">Brevinema andersonii</name>
    <dbReference type="NCBI Taxonomy" id="34097"/>
    <lineage>
        <taxon>Bacteria</taxon>
        <taxon>Pseudomonadati</taxon>
        <taxon>Spirochaetota</taxon>
        <taxon>Spirochaetia</taxon>
        <taxon>Brevinematales</taxon>
        <taxon>Brevinemataceae</taxon>
        <taxon>Brevinema</taxon>
    </lineage>
</organism>
<dbReference type="PANTHER" id="PTHR33802:SF1">
    <property type="entry name" value="XK-RELATED PROTEIN"/>
    <property type="match status" value="1"/>
</dbReference>
<name>A0A1I1E6K3_BREAD</name>
<keyword evidence="3" id="KW-1185">Reference proteome</keyword>
<protein>
    <recommendedName>
        <fullName evidence="4">TspO and MBR related proteins</fullName>
    </recommendedName>
</protein>